<name>A0A099SZB6_METMT</name>
<dbReference type="RefSeq" id="WP_048195559.1">
    <property type="nucleotide sequence ID" value="NZ_CAAGSM010000001.1"/>
</dbReference>
<gene>
    <name evidence="1" type="ORF">LI82_10940</name>
</gene>
<protein>
    <recommendedName>
        <fullName evidence="3">HhH-GPD domain-containing protein</fullName>
    </recommendedName>
</protein>
<dbReference type="SUPFAM" id="SSF48150">
    <property type="entry name" value="DNA-glycosylase"/>
    <property type="match status" value="1"/>
</dbReference>
<keyword evidence="2" id="KW-1185">Reference proteome</keyword>
<dbReference type="OrthoDB" id="358748at2157"/>
<sequence>MNYELLQKYNFAKTIVIDQGFHDEISWQAKISFEDLDERTFLREFSWVVLSSGMKNTVIEKKFDPISNCFYEWESASLIAKNCTQCLKSAIKIFNNKAKMSAIIDAASRINKEGFSKIKKLIEKDPIKFLQEFKFIGPITVYHLAKNIGLDFAKPDRHLQRIASMHNYSDVQSFCRDISKHIGDSVPVVDIVYWRFATIEPDYLNVLSSLNIDTNTLLKH</sequence>
<dbReference type="GO" id="GO:0006281">
    <property type="term" value="P:DNA repair"/>
    <property type="evidence" value="ECO:0007669"/>
    <property type="project" value="InterPro"/>
</dbReference>
<dbReference type="GO" id="GO:0003824">
    <property type="term" value="F:catalytic activity"/>
    <property type="evidence" value="ECO:0007669"/>
    <property type="project" value="InterPro"/>
</dbReference>
<evidence type="ECO:0008006" key="3">
    <source>
        <dbReference type="Google" id="ProtNLM"/>
    </source>
</evidence>
<proteinExistence type="predicted"/>
<evidence type="ECO:0000313" key="2">
    <source>
        <dbReference type="Proteomes" id="UP000029859"/>
    </source>
</evidence>
<reference evidence="1 2" key="1">
    <citation type="submission" date="2014-09" db="EMBL/GenBank/DDBJ databases">
        <title>Draft genome sequence of an obligately methylotrophic methanogen, Methanococcoides methylutens, isolated from marine sediment.</title>
        <authorList>
            <person name="Guan Y."/>
            <person name="Ngugi D.K."/>
            <person name="Blom J."/>
            <person name="Ali S."/>
            <person name="Ferry J.G."/>
            <person name="Stingl U."/>
        </authorList>
    </citation>
    <scope>NUCLEOTIDE SEQUENCE [LARGE SCALE GENOMIC DNA]</scope>
    <source>
        <strain evidence="1 2">DSM 2657</strain>
    </source>
</reference>
<comment type="caution">
    <text evidence="1">The sequence shown here is derived from an EMBL/GenBank/DDBJ whole genome shotgun (WGS) entry which is preliminary data.</text>
</comment>
<dbReference type="EMBL" id="JRHO01000014">
    <property type="protein sequence ID" value="KGK98227.1"/>
    <property type="molecule type" value="Genomic_DNA"/>
</dbReference>
<dbReference type="Proteomes" id="UP000029859">
    <property type="component" value="Unassembled WGS sequence"/>
</dbReference>
<dbReference type="AlphaFoldDB" id="A0A099SZB6"/>
<dbReference type="InterPro" id="IPR011257">
    <property type="entry name" value="DNA_glycosylase"/>
</dbReference>
<evidence type="ECO:0000313" key="1">
    <source>
        <dbReference type="EMBL" id="KGK98227.1"/>
    </source>
</evidence>
<organism evidence="1 2">
    <name type="scientific">Methanococcoides methylutens</name>
    <dbReference type="NCBI Taxonomy" id="2226"/>
    <lineage>
        <taxon>Archaea</taxon>
        <taxon>Methanobacteriati</taxon>
        <taxon>Methanobacteriota</taxon>
        <taxon>Stenosarchaea group</taxon>
        <taxon>Methanomicrobia</taxon>
        <taxon>Methanosarcinales</taxon>
        <taxon>Methanosarcinaceae</taxon>
        <taxon>Methanococcoides</taxon>
    </lineage>
</organism>
<accession>A0A099SZB6</accession>